<sequence>MVMKHPLTLLQNPAKFACYGCGTEGDVILYFSSNNKNPSDGSAHDALDLRPIPNESIFLATNDVKNCAGEESIVLELGHAIHRHCLTLCDEVKPSEQCNGCTMPIFGPYYSCSECNFFLHRSFTQLRSEIRHPFHLEQRPKPERPMSDWFFCCNLCWSLCSGFSYRCKYCDFTLNIMCSSILSVLNHEAHEHVLTLDSLHVNWPLSQLLDIGYNNARDVVQLLTISLRLQDI</sequence>
<dbReference type="AlphaFoldDB" id="A0A7J0HCV2"/>
<dbReference type="PANTHER" id="PTHR32410">
    <property type="entry name" value="CYSTEINE/HISTIDINE-RICH C1 DOMAIN FAMILY PROTEIN"/>
    <property type="match status" value="1"/>
</dbReference>
<gene>
    <name evidence="3" type="ORF">Acr_29g0001050</name>
</gene>
<organism evidence="3 4">
    <name type="scientific">Actinidia rufa</name>
    <dbReference type="NCBI Taxonomy" id="165716"/>
    <lineage>
        <taxon>Eukaryota</taxon>
        <taxon>Viridiplantae</taxon>
        <taxon>Streptophyta</taxon>
        <taxon>Embryophyta</taxon>
        <taxon>Tracheophyta</taxon>
        <taxon>Spermatophyta</taxon>
        <taxon>Magnoliopsida</taxon>
        <taxon>eudicotyledons</taxon>
        <taxon>Gunneridae</taxon>
        <taxon>Pentapetalae</taxon>
        <taxon>asterids</taxon>
        <taxon>Ericales</taxon>
        <taxon>Actinidiaceae</taxon>
        <taxon>Actinidia</taxon>
    </lineage>
</organism>
<protein>
    <recommendedName>
        <fullName evidence="2">DC1 domain-containing protein</fullName>
    </recommendedName>
</protein>
<keyword evidence="1" id="KW-0677">Repeat</keyword>
<evidence type="ECO:0000256" key="1">
    <source>
        <dbReference type="ARBA" id="ARBA00022737"/>
    </source>
</evidence>
<keyword evidence="4" id="KW-1185">Reference proteome</keyword>
<dbReference type="InterPro" id="IPR046349">
    <property type="entry name" value="C1-like_sf"/>
</dbReference>
<dbReference type="Proteomes" id="UP000585474">
    <property type="component" value="Unassembled WGS sequence"/>
</dbReference>
<evidence type="ECO:0000313" key="4">
    <source>
        <dbReference type="Proteomes" id="UP000585474"/>
    </source>
</evidence>
<feature type="domain" description="DC1" evidence="2">
    <location>
        <begin position="82"/>
        <end position="121"/>
    </location>
</feature>
<dbReference type="SUPFAM" id="SSF57889">
    <property type="entry name" value="Cysteine-rich domain"/>
    <property type="match status" value="1"/>
</dbReference>
<dbReference type="Pfam" id="PF03107">
    <property type="entry name" value="C1_2"/>
    <property type="match status" value="1"/>
</dbReference>
<dbReference type="InterPro" id="IPR004146">
    <property type="entry name" value="DC1"/>
</dbReference>
<reference evidence="3 4" key="1">
    <citation type="submission" date="2019-07" db="EMBL/GenBank/DDBJ databases">
        <title>De Novo Assembly of kiwifruit Actinidia rufa.</title>
        <authorList>
            <person name="Sugita-Konishi S."/>
            <person name="Sato K."/>
            <person name="Mori E."/>
            <person name="Abe Y."/>
            <person name="Kisaki G."/>
            <person name="Hamano K."/>
            <person name="Suezawa K."/>
            <person name="Otani M."/>
            <person name="Fukuda T."/>
            <person name="Manabe T."/>
            <person name="Gomi K."/>
            <person name="Tabuchi M."/>
            <person name="Akimitsu K."/>
            <person name="Kataoka I."/>
        </authorList>
    </citation>
    <scope>NUCLEOTIDE SEQUENCE [LARGE SCALE GENOMIC DNA]</scope>
    <source>
        <strain evidence="4">cv. Fuchu</strain>
    </source>
</reference>
<name>A0A7J0HCV2_9ERIC</name>
<evidence type="ECO:0000313" key="3">
    <source>
        <dbReference type="EMBL" id="GFZ20943.1"/>
    </source>
</evidence>
<proteinExistence type="predicted"/>
<dbReference type="InterPro" id="IPR053192">
    <property type="entry name" value="Vacuole_Formation_Reg"/>
</dbReference>
<accession>A0A7J0HCV2</accession>
<comment type="caution">
    <text evidence="3">The sequence shown here is derived from an EMBL/GenBank/DDBJ whole genome shotgun (WGS) entry which is preliminary data.</text>
</comment>
<dbReference type="OrthoDB" id="1596030at2759"/>
<dbReference type="EMBL" id="BJWL01000029">
    <property type="protein sequence ID" value="GFZ20943.1"/>
    <property type="molecule type" value="Genomic_DNA"/>
</dbReference>
<dbReference type="PANTHER" id="PTHR32410:SF216">
    <property type="entry name" value="PHORBOL-ESTER_DAG-TYPE DOMAIN-CONTAINING PROTEIN"/>
    <property type="match status" value="1"/>
</dbReference>
<evidence type="ECO:0000259" key="2">
    <source>
        <dbReference type="Pfam" id="PF03107"/>
    </source>
</evidence>